<dbReference type="SUPFAM" id="SSF56935">
    <property type="entry name" value="Porins"/>
    <property type="match status" value="1"/>
</dbReference>
<evidence type="ECO:0008006" key="6">
    <source>
        <dbReference type="Google" id="ProtNLM"/>
    </source>
</evidence>
<dbReference type="RefSeq" id="WP_138321816.1">
    <property type="nucleotide sequence ID" value="NZ_VCBC01000027.1"/>
</dbReference>
<feature type="non-terminal residue" evidence="4">
    <location>
        <position position="1"/>
    </location>
</feature>
<dbReference type="InterPro" id="IPR036942">
    <property type="entry name" value="Beta-barrel_TonB_sf"/>
</dbReference>
<name>A0A5R9IFD0_9GAMM</name>
<dbReference type="GO" id="GO:0009279">
    <property type="term" value="C:cell outer membrane"/>
    <property type="evidence" value="ECO:0007669"/>
    <property type="project" value="UniProtKB-SubCell"/>
</dbReference>
<sequence length="75" mass="8262">NTSGSSTLSFPVVTDDRGQLNASVNYDVTDNFIVGIEGVNLTEERIDQYCVNQDALLCFVGLPDRRITIGASYRF</sequence>
<protein>
    <recommendedName>
        <fullName evidence="6">TonB-dependent receptor</fullName>
    </recommendedName>
</protein>
<keyword evidence="2" id="KW-0472">Membrane</keyword>
<organism evidence="4 5">
    <name type="scientific">Thalassotalea litorea</name>
    <dbReference type="NCBI Taxonomy" id="2020715"/>
    <lineage>
        <taxon>Bacteria</taxon>
        <taxon>Pseudomonadati</taxon>
        <taxon>Pseudomonadota</taxon>
        <taxon>Gammaproteobacteria</taxon>
        <taxon>Alteromonadales</taxon>
        <taxon>Colwelliaceae</taxon>
        <taxon>Thalassotalea</taxon>
    </lineage>
</organism>
<dbReference type="EMBL" id="VCBC01000027">
    <property type="protein sequence ID" value="TLU59488.1"/>
    <property type="molecule type" value="Genomic_DNA"/>
</dbReference>
<evidence type="ECO:0000256" key="2">
    <source>
        <dbReference type="ARBA" id="ARBA00023136"/>
    </source>
</evidence>
<dbReference type="Proteomes" id="UP000307790">
    <property type="component" value="Unassembled WGS sequence"/>
</dbReference>
<accession>A0A5R9IFD0</accession>
<dbReference type="Gene3D" id="2.40.170.20">
    <property type="entry name" value="TonB-dependent receptor, beta-barrel domain"/>
    <property type="match status" value="1"/>
</dbReference>
<reference evidence="4 5" key="1">
    <citation type="submission" date="2019-05" db="EMBL/GenBank/DDBJ databases">
        <title>Genome sequences of Thalassotalea litorea 1K03283.</title>
        <authorList>
            <person name="Zhang D."/>
        </authorList>
    </citation>
    <scope>NUCLEOTIDE SEQUENCE [LARGE SCALE GENOMIC DNA]</scope>
    <source>
        <strain evidence="4 5">MCCC 1K03283</strain>
    </source>
</reference>
<comment type="caution">
    <text evidence="4">The sequence shown here is derived from an EMBL/GenBank/DDBJ whole genome shotgun (WGS) entry which is preliminary data.</text>
</comment>
<keyword evidence="3" id="KW-0998">Cell outer membrane</keyword>
<evidence type="ECO:0000313" key="5">
    <source>
        <dbReference type="Proteomes" id="UP000307790"/>
    </source>
</evidence>
<gene>
    <name evidence="4" type="ORF">FE810_16820</name>
</gene>
<dbReference type="AlphaFoldDB" id="A0A5R9IFD0"/>
<evidence type="ECO:0000313" key="4">
    <source>
        <dbReference type="EMBL" id="TLU59488.1"/>
    </source>
</evidence>
<comment type="subcellular location">
    <subcellularLocation>
        <location evidence="1">Cell outer membrane</location>
    </subcellularLocation>
</comment>
<keyword evidence="5" id="KW-1185">Reference proteome</keyword>
<dbReference type="OrthoDB" id="8727862at2"/>
<evidence type="ECO:0000256" key="1">
    <source>
        <dbReference type="ARBA" id="ARBA00004442"/>
    </source>
</evidence>
<evidence type="ECO:0000256" key="3">
    <source>
        <dbReference type="ARBA" id="ARBA00023237"/>
    </source>
</evidence>
<proteinExistence type="predicted"/>